<dbReference type="AlphaFoldDB" id="A0A382RVI0"/>
<reference evidence="1" key="1">
    <citation type="submission" date="2018-05" db="EMBL/GenBank/DDBJ databases">
        <authorList>
            <person name="Lanie J.A."/>
            <person name="Ng W.-L."/>
            <person name="Kazmierczak K.M."/>
            <person name="Andrzejewski T.M."/>
            <person name="Davidsen T.M."/>
            <person name="Wayne K.J."/>
            <person name="Tettelin H."/>
            <person name="Glass J.I."/>
            <person name="Rusch D."/>
            <person name="Podicherti R."/>
            <person name="Tsui H.-C.T."/>
            <person name="Winkler M.E."/>
        </authorList>
    </citation>
    <scope>NUCLEOTIDE SEQUENCE</scope>
</reference>
<gene>
    <name evidence="1" type="ORF">METZ01_LOCUS353525</name>
</gene>
<sequence length="36" mass="4143">TINIKNELSSIFSEFIIINSWSRNLGFGFLKRGKVL</sequence>
<accession>A0A382RVI0</accession>
<organism evidence="1">
    <name type="scientific">marine metagenome</name>
    <dbReference type="NCBI Taxonomy" id="408172"/>
    <lineage>
        <taxon>unclassified sequences</taxon>
        <taxon>metagenomes</taxon>
        <taxon>ecological metagenomes</taxon>
    </lineage>
</organism>
<feature type="non-terminal residue" evidence="1">
    <location>
        <position position="1"/>
    </location>
</feature>
<proteinExistence type="predicted"/>
<dbReference type="EMBL" id="UINC01123897">
    <property type="protein sequence ID" value="SVD00671.1"/>
    <property type="molecule type" value="Genomic_DNA"/>
</dbReference>
<evidence type="ECO:0000313" key="1">
    <source>
        <dbReference type="EMBL" id="SVD00671.1"/>
    </source>
</evidence>
<protein>
    <submittedName>
        <fullName evidence="1">Uncharacterized protein</fullName>
    </submittedName>
</protein>
<name>A0A382RVI0_9ZZZZ</name>